<protein>
    <submittedName>
        <fullName evidence="1">Uncharacterized protein</fullName>
    </submittedName>
</protein>
<dbReference type="EMBL" id="SDMP01000009">
    <property type="protein sequence ID" value="RYR40547.1"/>
    <property type="molecule type" value="Genomic_DNA"/>
</dbReference>
<dbReference type="Proteomes" id="UP000289738">
    <property type="component" value="Chromosome A09"/>
</dbReference>
<sequence>MDDSTSDCQQNQSEMDFEFKSNEVSEPLCDVDEQFVLKVGMTFNTLEDVAKLYKNYSKAEDIDVWIISKVVLHHSHLCCANQAEMLKQHKELSMSVRRTIENNEKVGIRLNKTYQSFVAVLGGHCELNFIKKDARNYTTREVRNISKLESAKEFGKYLLRMKEKNQNFFFELELEDDQSIKLAFWTDARSRAACEYFKDIISFNTTYNANRYNLVFYSFVEMNHHELYEGCHIWISIYLDHHFWTGMRSTQKSESMHVFFNKFIMRNISLIQFVKQYDNCLESREQRERESDTADFHTVIPCATKSSIEAQFQQVYIYQKFKKVQTQFRGKMNCITRSTNSALGYSIYEIVEQVSNSTFNKFAVTYNSVAAQVKCQYLVKRNIVSSLPKRVKL</sequence>
<proteinExistence type="predicted"/>
<gene>
    <name evidence="1" type="ORF">Ahy_A09g046298</name>
</gene>
<accession>A0A445BPE3</accession>
<comment type="caution">
    <text evidence="1">The sequence shown here is derived from an EMBL/GenBank/DDBJ whole genome shotgun (WGS) entry which is preliminary data.</text>
</comment>
<name>A0A445BPE3_ARAHY</name>
<keyword evidence="2" id="KW-1185">Reference proteome</keyword>
<dbReference type="AlphaFoldDB" id="A0A445BPE3"/>
<evidence type="ECO:0000313" key="2">
    <source>
        <dbReference type="Proteomes" id="UP000289738"/>
    </source>
</evidence>
<evidence type="ECO:0000313" key="1">
    <source>
        <dbReference type="EMBL" id="RYR40547.1"/>
    </source>
</evidence>
<dbReference type="PANTHER" id="PTHR47718:SF13">
    <property type="entry name" value="OS09G0290500 PROTEIN"/>
    <property type="match status" value="1"/>
</dbReference>
<organism evidence="1 2">
    <name type="scientific">Arachis hypogaea</name>
    <name type="common">Peanut</name>
    <dbReference type="NCBI Taxonomy" id="3818"/>
    <lineage>
        <taxon>Eukaryota</taxon>
        <taxon>Viridiplantae</taxon>
        <taxon>Streptophyta</taxon>
        <taxon>Embryophyta</taxon>
        <taxon>Tracheophyta</taxon>
        <taxon>Spermatophyta</taxon>
        <taxon>Magnoliopsida</taxon>
        <taxon>eudicotyledons</taxon>
        <taxon>Gunneridae</taxon>
        <taxon>Pentapetalae</taxon>
        <taxon>rosids</taxon>
        <taxon>fabids</taxon>
        <taxon>Fabales</taxon>
        <taxon>Fabaceae</taxon>
        <taxon>Papilionoideae</taxon>
        <taxon>50 kb inversion clade</taxon>
        <taxon>dalbergioids sensu lato</taxon>
        <taxon>Dalbergieae</taxon>
        <taxon>Pterocarpus clade</taxon>
        <taxon>Arachis</taxon>
    </lineage>
</organism>
<reference evidence="1 2" key="1">
    <citation type="submission" date="2019-01" db="EMBL/GenBank/DDBJ databases">
        <title>Sequencing of cultivated peanut Arachis hypogaea provides insights into genome evolution and oil improvement.</title>
        <authorList>
            <person name="Chen X."/>
        </authorList>
    </citation>
    <scope>NUCLEOTIDE SEQUENCE [LARGE SCALE GENOMIC DNA]</scope>
    <source>
        <strain evidence="2">cv. Fuhuasheng</strain>
        <tissue evidence="1">Leaves</tissue>
    </source>
</reference>
<dbReference type="PANTHER" id="PTHR47718">
    <property type="entry name" value="OS01G0519700 PROTEIN"/>
    <property type="match status" value="1"/>
</dbReference>